<evidence type="ECO:0000256" key="4">
    <source>
        <dbReference type="ARBA" id="ARBA00016244"/>
    </source>
</evidence>
<comment type="similarity">
    <text evidence="3">Belongs to the flagella basal body rod proteins family.</text>
</comment>
<evidence type="ECO:0000256" key="1">
    <source>
        <dbReference type="ARBA" id="ARBA00004365"/>
    </source>
</evidence>
<keyword evidence="6" id="KW-0975">Bacterial flagellum</keyword>
<keyword evidence="11" id="KW-0969">Cilium</keyword>
<keyword evidence="11" id="KW-0282">Flagellum</keyword>
<keyword evidence="5" id="KW-0964">Secreted</keyword>
<evidence type="ECO:0000256" key="6">
    <source>
        <dbReference type="ARBA" id="ARBA00023143"/>
    </source>
</evidence>
<evidence type="ECO:0000259" key="9">
    <source>
        <dbReference type="Pfam" id="PF06429"/>
    </source>
</evidence>
<dbReference type="Pfam" id="PF22638">
    <property type="entry name" value="FlgK_D1"/>
    <property type="match status" value="2"/>
</dbReference>
<dbReference type="KEGG" id="dcb:C3Y92_06400"/>
<dbReference type="Proteomes" id="UP000293296">
    <property type="component" value="Chromosome"/>
</dbReference>
<sequence>MSGITSLLSMGAGALRANQAALQVTGNNISNVDTEGYSRQSVVLKDGQYVNTFTGQVGTGVVAQEVVRAHDKFVEAQYLTKVSARDRYQTLYNGLQSVQNLVNESNTDGLNTSLNKFFDDWGDLTTSPESAAVRQTLVDDTETLLSTLRSQADSMRQLEDQANQSIAAGVDQLNELAKDIADLNNQINQTQIDGKSNPNNLYDLRDVKLREMAGLVDISVVDNGKGNITVYTTAGQTVVDGVVAFDFKFEQGQTVRQLSPTSLGPPVSDVQAYYDGADNDEYTLKVVSGGAVGGGAAFQVSLDGGRTWLTNDDGTTAVYQAEAAGSKVRVGDLDIWFANVDDPTTPAADNLNVGDTFTLVPKKALYWYTTAGTAENITPQQYADGTDNTRRLTGGALAGAFLFRDEELGEFQDTLDAFAKSMVWEVNRIHSQGAGLKNFSSVLGTNAVVDSTFALDSPTSGLDYGNRLQSGASMMYVYDANGALTASAAISFTPGDSLDDVITAINGAFGGAVTASVVNSRLSIVGTGGATFQFGDDSSGVLAALGVNTFLTGSQASDVAVNDVVGTDLNRINAGHVGADGLVAVGDNLTAKAMTELENTKIAFYVAGKTTVNQTLTDYYASLVSKVGSDTAAASYQATYQAALAAELNEQQLSTSGVNLDEELTNMIKFQHSYQAAAKLVSTANSMFETVLGLKN</sequence>
<evidence type="ECO:0000256" key="3">
    <source>
        <dbReference type="ARBA" id="ARBA00009677"/>
    </source>
</evidence>
<keyword evidence="12" id="KW-1185">Reference proteome</keyword>
<dbReference type="InterPro" id="IPR053927">
    <property type="entry name" value="FlgK_helical"/>
</dbReference>
<dbReference type="GO" id="GO:0005198">
    <property type="term" value="F:structural molecule activity"/>
    <property type="evidence" value="ECO:0007669"/>
    <property type="project" value="InterPro"/>
</dbReference>
<feature type="domain" description="Flagellar basal-body/hook protein C-terminal" evidence="9">
    <location>
        <begin position="653"/>
        <end position="693"/>
    </location>
</feature>
<dbReference type="Pfam" id="PF06429">
    <property type="entry name" value="Flg_bbr_C"/>
    <property type="match status" value="1"/>
</dbReference>
<dbReference type="Pfam" id="PF00460">
    <property type="entry name" value="Flg_bb_rod"/>
    <property type="match status" value="1"/>
</dbReference>
<evidence type="ECO:0000313" key="12">
    <source>
        <dbReference type="Proteomes" id="UP000293296"/>
    </source>
</evidence>
<dbReference type="SUPFAM" id="SSF64518">
    <property type="entry name" value="Phase 1 flagellin"/>
    <property type="match status" value="1"/>
</dbReference>
<dbReference type="EMBL" id="CP026538">
    <property type="protein sequence ID" value="QAZ66888.1"/>
    <property type="molecule type" value="Genomic_DNA"/>
</dbReference>
<protein>
    <recommendedName>
        <fullName evidence="4">Flagellar hook-associated protein 1</fullName>
    </recommendedName>
</protein>
<dbReference type="PANTHER" id="PTHR30033:SF1">
    <property type="entry name" value="FLAGELLAR HOOK-ASSOCIATED PROTEIN 1"/>
    <property type="match status" value="1"/>
</dbReference>
<evidence type="ECO:0000256" key="7">
    <source>
        <dbReference type="SAM" id="Coils"/>
    </source>
</evidence>
<dbReference type="AlphaFoldDB" id="A0A4P6HP25"/>
<name>A0A4P6HP25_9BACT</name>
<dbReference type="NCBIfam" id="TIGR02492">
    <property type="entry name" value="flgK_ends"/>
    <property type="match status" value="1"/>
</dbReference>
<proteinExistence type="inferred from homology"/>
<evidence type="ECO:0000259" key="8">
    <source>
        <dbReference type="Pfam" id="PF00460"/>
    </source>
</evidence>
<feature type="domain" description="Flagellar basal body rod protein N-terminal" evidence="8">
    <location>
        <begin position="10"/>
        <end position="37"/>
    </location>
</feature>
<dbReference type="GO" id="GO:0009424">
    <property type="term" value="C:bacterial-type flagellum hook"/>
    <property type="evidence" value="ECO:0007669"/>
    <property type="project" value="InterPro"/>
</dbReference>
<feature type="coiled-coil region" evidence="7">
    <location>
        <begin position="166"/>
        <end position="193"/>
    </location>
</feature>
<dbReference type="GO" id="GO:0005576">
    <property type="term" value="C:extracellular region"/>
    <property type="evidence" value="ECO:0007669"/>
    <property type="project" value="UniProtKB-SubCell"/>
</dbReference>
<accession>A0A4P6HP25</accession>
<gene>
    <name evidence="11" type="primary">flgK</name>
    <name evidence="11" type="ORF">C3Y92_06400</name>
</gene>
<keyword evidence="11" id="KW-0966">Cell projection</keyword>
<keyword evidence="7" id="KW-0175">Coiled coil</keyword>
<dbReference type="GO" id="GO:0044780">
    <property type="term" value="P:bacterial-type flagellum assembly"/>
    <property type="evidence" value="ECO:0007669"/>
    <property type="project" value="InterPro"/>
</dbReference>
<dbReference type="PANTHER" id="PTHR30033">
    <property type="entry name" value="FLAGELLAR HOOK-ASSOCIATED PROTEIN 1"/>
    <property type="match status" value="1"/>
</dbReference>
<dbReference type="RefSeq" id="WP_129350846.1">
    <property type="nucleotide sequence ID" value="NZ_CP026538.1"/>
</dbReference>
<organism evidence="11 12">
    <name type="scientific">Solidesulfovibrio carbinolicus</name>
    <dbReference type="NCBI Taxonomy" id="296842"/>
    <lineage>
        <taxon>Bacteria</taxon>
        <taxon>Pseudomonadati</taxon>
        <taxon>Thermodesulfobacteriota</taxon>
        <taxon>Desulfovibrionia</taxon>
        <taxon>Desulfovibrionales</taxon>
        <taxon>Desulfovibrionaceae</taxon>
        <taxon>Solidesulfovibrio</taxon>
    </lineage>
</organism>
<reference evidence="11 12" key="1">
    <citation type="submission" date="2018-02" db="EMBL/GenBank/DDBJ databases">
        <title>Genome sequence of Desulfovibrio carbinolicus DSM 3852.</title>
        <authorList>
            <person name="Wilbanks E."/>
            <person name="Skennerton C.T."/>
            <person name="Orphan V.J."/>
        </authorList>
    </citation>
    <scope>NUCLEOTIDE SEQUENCE [LARGE SCALE GENOMIC DNA]</scope>
    <source>
        <strain evidence="11 12">DSM 3852</strain>
    </source>
</reference>
<dbReference type="InterPro" id="IPR002371">
    <property type="entry name" value="FlgK"/>
</dbReference>
<dbReference type="PRINTS" id="PR01005">
    <property type="entry name" value="FLGHOOKAP1"/>
</dbReference>
<evidence type="ECO:0000259" key="10">
    <source>
        <dbReference type="Pfam" id="PF22638"/>
    </source>
</evidence>
<dbReference type="InterPro" id="IPR001444">
    <property type="entry name" value="Flag_bb_rod_N"/>
</dbReference>
<comment type="subcellular location">
    <subcellularLocation>
        <location evidence="1">Bacterial flagellum</location>
    </subcellularLocation>
    <subcellularLocation>
        <location evidence="2">Secreted</location>
    </subcellularLocation>
</comment>
<evidence type="ECO:0000256" key="5">
    <source>
        <dbReference type="ARBA" id="ARBA00022525"/>
    </source>
</evidence>
<feature type="domain" description="Flagellar hook-associated protein FlgK helical" evidence="10">
    <location>
        <begin position="383"/>
        <end position="437"/>
    </location>
</feature>
<dbReference type="InterPro" id="IPR010930">
    <property type="entry name" value="Flg_bb/hook_C_dom"/>
</dbReference>
<evidence type="ECO:0000313" key="11">
    <source>
        <dbReference type="EMBL" id="QAZ66888.1"/>
    </source>
</evidence>
<evidence type="ECO:0000256" key="2">
    <source>
        <dbReference type="ARBA" id="ARBA00004613"/>
    </source>
</evidence>
<feature type="domain" description="Flagellar hook-associated protein FlgK helical" evidence="10">
    <location>
        <begin position="95"/>
        <end position="299"/>
    </location>
</feature>
<dbReference type="OrthoDB" id="9802553at2"/>